<gene>
    <name evidence="2" type="ORF">POM88_038652</name>
</gene>
<evidence type="ECO:0000256" key="1">
    <source>
        <dbReference type="SAM" id="MobiDB-lite"/>
    </source>
</evidence>
<reference evidence="2" key="1">
    <citation type="submission" date="2023-02" db="EMBL/GenBank/DDBJ databases">
        <title>Genome of toxic invasive species Heracleum sosnowskyi carries increased number of genes despite the absence of recent whole-genome duplications.</title>
        <authorList>
            <person name="Schelkunov M."/>
            <person name="Shtratnikova V."/>
            <person name="Makarenko M."/>
            <person name="Klepikova A."/>
            <person name="Omelchenko D."/>
            <person name="Novikova G."/>
            <person name="Obukhova E."/>
            <person name="Bogdanov V."/>
            <person name="Penin A."/>
            <person name="Logacheva M."/>
        </authorList>
    </citation>
    <scope>NUCLEOTIDE SEQUENCE</scope>
    <source>
        <strain evidence="2">Hsosn_3</strain>
        <tissue evidence="2">Leaf</tissue>
    </source>
</reference>
<dbReference type="EMBL" id="JAUIZM010000009">
    <property type="protein sequence ID" value="KAK1363091.1"/>
    <property type="molecule type" value="Genomic_DNA"/>
</dbReference>
<feature type="compositionally biased region" description="Basic and acidic residues" evidence="1">
    <location>
        <begin position="52"/>
        <end position="74"/>
    </location>
</feature>
<proteinExistence type="predicted"/>
<protein>
    <submittedName>
        <fullName evidence="2">Uncharacterized protein</fullName>
    </submittedName>
</protein>
<feature type="region of interest" description="Disordered" evidence="1">
    <location>
        <begin position="48"/>
        <end position="74"/>
    </location>
</feature>
<evidence type="ECO:0000313" key="2">
    <source>
        <dbReference type="EMBL" id="KAK1363091.1"/>
    </source>
</evidence>
<dbReference type="Proteomes" id="UP001237642">
    <property type="component" value="Unassembled WGS sequence"/>
</dbReference>
<evidence type="ECO:0000313" key="3">
    <source>
        <dbReference type="Proteomes" id="UP001237642"/>
    </source>
</evidence>
<name>A0AAD8M735_9APIA</name>
<dbReference type="AlphaFoldDB" id="A0AAD8M735"/>
<keyword evidence="3" id="KW-1185">Reference proteome</keyword>
<organism evidence="2 3">
    <name type="scientific">Heracleum sosnowskyi</name>
    <dbReference type="NCBI Taxonomy" id="360622"/>
    <lineage>
        <taxon>Eukaryota</taxon>
        <taxon>Viridiplantae</taxon>
        <taxon>Streptophyta</taxon>
        <taxon>Embryophyta</taxon>
        <taxon>Tracheophyta</taxon>
        <taxon>Spermatophyta</taxon>
        <taxon>Magnoliopsida</taxon>
        <taxon>eudicotyledons</taxon>
        <taxon>Gunneridae</taxon>
        <taxon>Pentapetalae</taxon>
        <taxon>asterids</taxon>
        <taxon>campanulids</taxon>
        <taxon>Apiales</taxon>
        <taxon>Apiaceae</taxon>
        <taxon>Apioideae</taxon>
        <taxon>apioid superclade</taxon>
        <taxon>Tordylieae</taxon>
        <taxon>Tordyliinae</taxon>
        <taxon>Heracleum</taxon>
    </lineage>
</organism>
<sequence>MCRQNRAYVGGKLRLQNRGNGGSKDKKDGNVSSDLNCSLLLQSKTLSTASSRVDEQKSTEDGSNKLKPDFPRDLTRLLSPSDELDLKEDINTDEIDEVTATISSITESKSINGSPKANENSSVSGVLIILEIVKMKKSVNT</sequence>
<accession>A0AAD8M735</accession>
<comment type="caution">
    <text evidence="2">The sequence shown here is derived from an EMBL/GenBank/DDBJ whole genome shotgun (WGS) entry which is preliminary data.</text>
</comment>
<reference evidence="2" key="2">
    <citation type="submission" date="2023-05" db="EMBL/GenBank/DDBJ databases">
        <authorList>
            <person name="Schelkunov M.I."/>
        </authorList>
    </citation>
    <scope>NUCLEOTIDE SEQUENCE</scope>
    <source>
        <strain evidence="2">Hsosn_3</strain>
        <tissue evidence="2">Leaf</tissue>
    </source>
</reference>
<feature type="region of interest" description="Disordered" evidence="1">
    <location>
        <begin position="14"/>
        <end position="33"/>
    </location>
</feature>